<dbReference type="EMBL" id="BMED01000003">
    <property type="protein sequence ID" value="GGC83100.1"/>
    <property type="molecule type" value="Genomic_DNA"/>
</dbReference>
<name>A0A916UQD5_9BURK</name>
<accession>A0A916UQD5</accession>
<keyword evidence="1" id="KW-1133">Transmembrane helix</keyword>
<evidence type="ECO:0000313" key="3">
    <source>
        <dbReference type="Proteomes" id="UP000637423"/>
    </source>
</evidence>
<dbReference type="Proteomes" id="UP000637423">
    <property type="component" value="Unassembled WGS sequence"/>
</dbReference>
<keyword evidence="1" id="KW-0472">Membrane</keyword>
<organism evidence="2 3">
    <name type="scientific">Undibacterium terreum</name>
    <dbReference type="NCBI Taxonomy" id="1224302"/>
    <lineage>
        <taxon>Bacteria</taxon>
        <taxon>Pseudomonadati</taxon>
        <taxon>Pseudomonadota</taxon>
        <taxon>Betaproteobacteria</taxon>
        <taxon>Burkholderiales</taxon>
        <taxon>Oxalobacteraceae</taxon>
        <taxon>Undibacterium</taxon>
    </lineage>
</organism>
<sequence length="87" mass="10117">MLHCILRRFVTKYTRPKLENETKQSTIKVGEIYDNCAAQLNTNRVGTRQSKHRQEKYKMKLSLISLIVFAYTVITVAWICYTQTSGS</sequence>
<reference evidence="2" key="2">
    <citation type="submission" date="2020-09" db="EMBL/GenBank/DDBJ databases">
        <authorList>
            <person name="Sun Q."/>
            <person name="Zhou Y."/>
        </authorList>
    </citation>
    <scope>NUCLEOTIDE SEQUENCE</scope>
    <source>
        <strain evidence="2">CGMCC 1.10998</strain>
    </source>
</reference>
<dbReference type="AlphaFoldDB" id="A0A916UQD5"/>
<proteinExistence type="predicted"/>
<reference evidence="2" key="1">
    <citation type="journal article" date="2014" name="Int. J. Syst. Evol. Microbiol.">
        <title>Complete genome sequence of Corynebacterium casei LMG S-19264T (=DSM 44701T), isolated from a smear-ripened cheese.</title>
        <authorList>
            <consortium name="US DOE Joint Genome Institute (JGI-PGF)"/>
            <person name="Walter F."/>
            <person name="Albersmeier A."/>
            <person name="Kalinowski J."/>
            <person name="Ruckert C."/>
        </authorList>
    </citation>
    <scope>NUCLEOTIDE SEQUENCE</scope>
    <source>
        <strain evidence="2">CGMCC 1.10998</strain>
    </source>
</reference>
<feature type="transmembrane region" description="Helical" evidence="1">
    <location>
        <begin position="61"/>
        <end position="81"/>
    </location>
</feature>
<evidence type="ECO:0000256" key="1">
    <source>
        <dbReference type="SAM" id="Phobius"/>
    </source>
</evidence>
<evidence type="ECO:0000313" key="2">
    <source>
        <dbReference type="EMBL" id="GGC83100.1"/>
    </source>
</evidence>
<keyword evidence="3" id="KW-1185">Reference proteome</keyword>
<gene>
    <name evidence="2" type="ORF">GCM10011396_33070</name>
</gene>
<protein>
    <submittedName>
        <fullName evidence="2">Uncharacterized protein</fullName>
    </submittedName>
</protein>
<keyword evidence="1" id="KW-0812">Transmembrane</keyword>
<comment type="caution">
    <text evidence="2">The sequence shown here is derived from an EMBL/GenBank/DDBJ whole genome shotgun (WGS) entry which is preliminary data.</text>
</comment>